<feature type="compositionally biased region" description="Basic and acidic residues" evidence="1">
    <location>
        <begin position="84"/>
        <end position="105"/>
    </location>
</feature>
<sequence length="105" mass="11668">MQLGSVFHPVNRTALCREIHHSGKLLISLSKLTTCTKYPASAVTERLASGRGREAVRLTHLGTKRARRRKTAAILSWTNTPGDLSRDDEDKCSSLPEKDLRGKIE</sequence>
<dbReference type="Proteomes" id="UP001497644">
    <property type="component" value="Chromosome 12"/>
</dbReference>
<evidence type="ECO:0000313" key="2">
    <source>
        <dbReference type="EMBL" id="CAL1676869.1"/>
    </source>
</evidence>
<gene>
    <name evidence="2" type="ORF">LPLAT_LOCUS2972</name>
</gene>
<protein>
    <submittedName>
        <fullName evidence="2">Uncharacterized protein</fullName>
    </submittedName>
</protein>
<organism evidence="2 3">
    <name type="scientific">Lasius platythorax</name>
    <dbReference type="NCBI Taxonomy" id="488582"/>
    <lineage>
        <taxon>Eukaryota</taxon>
        <taxon>Metazoa</taxon>
        <taxon>Ecdysozoa</taxon>
        <taxon>Arthropoda</taxon>
        <taxon>Hexapoda</taxon>
        <taxon>Insecta</taxon>
        <taxon>Pterygota</taxon>
        <taxon>Neoptera</taxon>
        <taxon>Endopterygota</taxon>
        <taxon>Hymenoptera</taxon>
        <taxon>Apocrita</taxon>
        <taxon>Aculeata</taxon>
        <taxon>Formicoidea</taxon>
        <taxon>Formicidae</taxon>
        <taxon>Formicinae</taxon>
        <taxon>Lasius</taxon>
        <taxon>Lasius</taxon>
    </lineage>
</organism>
<reference evidence="2" key="1">
    <citation type="submission" date="2024-04" db="EMBL/GenBank/DDBJ databases">
        <authorList>
            <consortium name="Molecular Ecology Group"/>
        </authorList>
    </citation>
    <scope>NUCLEOTIDE SEQUENCE</scope>
</reference>
<evidence type="ECO:0000313" key="3">
    <source>
        <dbReference type="Proteomes" id="UP001497644"/>
    </source>
</evidence>
<dbReference type="AlphaFoldDB" id="A0AAV2NA07"/>
<feature type="region of interest" description="Disordered" evidence="1">
    <location>
        <begin position="78"/>
        <end position="105"/>
    </location>
</feature>
<accession>A0AAV2NA07</accession>
<keyword evidence="3" id="KW-1185">Reference proteome</keyword>
<name>A0AAV2NA07_9HYME</name>
<proteinExistence type="predicted"/>
<dbReference type="EMBL" id="OZ034835">
    <property type="protein sequence ID" value="CAL1676869.1"/>
    <property type="molecule type" value="Genomic_DNA"/>
</dbReference>
<evidence type="ECO:0000256" key="1">
    <source>
        <dbReference type="SAM" id="MobiDB-lite"/>
    </source>
</evidence>